<evidence type="ECO:0000256" key="1">
    <source>
        <dbReference type="ARBA" id="ARBA00022723"/>
    </source>
</evidence>
<dbReference type="Proteomes" id="UP000807353">
    <property type="component" value="Unassembled WGS sequence"/>
</dbReference>
<keyword evidence="3 5" id="KW-0863">Zinc-finger</keyword>
<dbReference type="PROSITE" id="PS00028">
    <property type="entry name" value="ZINC_FINGER_C2H2_1"/>
    <property type="match status" value="2"/>
</dbReference>
<evidence type="ECO:0000313" key="8">
    <source>
        <dbReference type="EMBL" id="KAF9459149.1"/>
    </source>
</evidence>
<comment type="caution">
    <text evidence="8">The sequence shown here is derived from an EMBL/GenBank/DDBJ whole genome shotgun (WGS) entry which is preliminary data.</text>
</comment>
<dbReference type="SMART" id="SM00355">
    <property type="entry name" value="ZnF_C2H2"/>
    <property type="match status" value="5"/>
</dbReference>
<proteinExistence type="predicted"/>
<evidence type="ECO:0000256" key="4">
    <source>
        <dbReference type="ARBA" id="ARBA00022833"/>
    </source>
</evidence>
<dbReference type="PANTHER" id="PTHR24379">
    <property type="entry name" value="KRAB AND ZINC FINGER DOMAIN-CONTAINING"/>
    <property type="match status" value="1"/>
</dbReference>
<feature type="compositionally biased region" description="Basic residues" evidence="6">
    <location>
        <begin position="57"/>
        <end position="66"/>
    </location>
</feature>
<reference evidence="8" key="1">
    <citation type="submission" date="2020-11" db="EMBL/GenBank/DDBJ databases">
        <authorList>
            <consortium name="DOE Joint Genome Institute"/>
            <person name="Ahrendt S."/>
            <person name="Riley R."/>
            <person name="Andreopoulos W."/>
            <person name="Labutti K."/>
            <person name="Pangilinan J."/>
            <person name="Ruiz-Duenas F.J."/>
            <person name="Barrasa J.M."/>
            <person name="Sanchez-Garcia M."/>
            <person name="Camarero S."/>
            <person name="Miyauchi S."/>
            <person name="Serrano A."/>
            <person name="Linde D."/>
            <person name="Babiker R."/>
            <person name="Drula E."/>
            <person name="Ayuso-Fernandez I."/>
            <person name="Pacheco R."/>
            <person name="Padilla G."/>
            <person name="Ferreira P."/>
            <person name="Barriuso J."/>
            <person name="Kellner H."/>
            <person name="Castanera R."/>
            <person name="Alfaro M."/>
            <person name="Ramirez L."/>
            <person name="Pisabarro A.G."/>
            <person name="Kuo A."/>
            <person name="Tritt A."/>
            <person name="Lipzen A."/>
            <person name="He G."/>
            <person name="Yan M."/>
            <person name="Ng V."/>
            <person name="Cullen D."/>
            <person name="Martin F."/>
            <person name="Rosso M.-N."/>
            <person name="Henrissat B."/>
            <person name="Hibbett D."/>
            <person name="Martinez A.T."/>
            <person name="Grigoriev I.V."/>
        </authorList>
    </citation>
    <scope>NUCLEOTIDE SEQUENCE</scope>
    <source>
        <strain evidence="8">CBS 247.69</strain>
    </source>
</reference>
<dbReference type="EMBL" id="MU150322">
    <property type="protein sequence ID" value="KAF9459149.1"/>
    <property type="molecule type" value="Genomic_DNA"/>
</dbReference>
<dbReference type="GO" id="GO:0008270">
    <property type="term" value="F:zinc ion binding"/>
    <property type="evidence" value="ECO:0007669"/>
    <property type="project" value="UniProtKB-KW"/>
</dbReference>
<dbReference type="PROSITE" id="PS50157">
    <property type="entry name" value="ZINC_FINGER_C2H2_2"/>
    <property type="match status" value="3"/>
</dbReference>
<feature type="domain" description="C2H2-type" evidence="7">
    <location>
        <begin position="153"/>
        <end position="182"/>
    </location>
</feature>
<name>A0A9P5XYS1_9AGAR</name>
<keyword evidence="2" id="KW-0677">Repeat</keyword>
<dbReference type="PANTHER" id="PTHR24379:SF121">
    <property type="entry name" value="C2H2-TYPE DOMAIN-CONTAINING PROTEIN"/>
    <property type="match status" value="1"/>
</dbReference>
<dbReference type="Pfam" id="PF12874">
    <property type="entry name" value="zf-met"/>
    <property type="match status" value="2"/>
</dbReference>
<accession>A0A9P5XYS1</accession>
<sequence length="233" mass="26112">MPSFDCRSCSRQLRSVDSLFNHCYSTGHIFGCKPCRKRFYTANSLSQHLRDSSAHAYKGKRGKAQNHRSSPSSKGKKFNCLFCSKEFDSPSAVAMHIESGYHNVTRHQVTAAIHKLRIVPTISVNRRLKGPISPPTTIVTYSATRSAFNGVAYECCLCHHTFRTRQSLNSHLNSPAHDANEFKCPGAKCGHSFKLVSGLIQHIESGACRLARFKEIQGRFESLTNRFSRALTF</sequence>
<evidence type="ECO:0000313" key="9">
    <source>
        <dbReference type="Proteomes" id="UP000807353"/>
    </source>
</evidence>
<dbReference type="InterPro" id="IPR013087">
    <property type="entry name" value="Znf_C2H2_type"/>
</dbReference>
<feature type="region of interest" description="Disordered" evidence="6">
    <location>
        <begin position="55"/>
        <end position="75"/>
    </location>
</feature>
<keyword evidence="9" id="KW-1185">Reference proteome</keyword>
<evidence type="ECO:0000259" key="7">
    <source>
        <dbReference type="PROSITE" id="PS50157"/>
    </source>
</evidence>
<evidence type="ECO:0000256" key="6">
    <source>
        <dbReference type="SAM" id="MobiDB-lite"/>
    </source>
</evidence>
<feature type="domain" description="C2H2-type" evidence="7">
    <location>
        <begin position="30"/>
        <end position="60"/>
    </location>
</feature>
<dbReference type="Gene3D" id="3.30.160.60">
    <property type="entry name" value="Classic Zinc Finger"/>
    <property type="match status" value="2"/>
</dbReference>
<dbReference type="AlphaFoldDB" id="A0A9P5XYS1"/>
<dbReference type="OrthoDB" id="6077919at2759"/>
<evidence type="ECO:0000256" key="3">
    <source>
        <dbReference type="ARBA" id="ARBA00022771"/>
    </source>
</evidence>
<gene>
    <name evidence="8" type="ORF">BDZ94DRAFT_1268915</name>
</gene>
<evidence type="ECO:0000256" key="5">
    <source>
        <dbReference type="PROSITE-ProRule" id="PRU00042"/>
    </source>
</evidence>
<keyword evidence="1" id="KW-0479">Metal-binding</keyword>
<organism evidence="8 9">
    <name type="scientific">Collybia nuda</name>
    <dbReference type="NCBI Taxonomy" id="64659"/>
    <lineage>
        <taxon>Eukaryota</taxon>
        <taxon>Fungi</taxon>
        <taxon>Dikarya</taxon>
        <taxon>Basidiomycota</taxon>
        <taxon>Agaricomycotina</taxon>
        <taxon>Agaricomycetes</taxon>
        <taxon>Agaricomycetidae</taxon>
        <taxon>Agaricales</taxon>
        <taxon>Tricholomatineae</taxon>
        <taxon>Clitocybaceae</taxon>
        <taxon>Collybia</taxon>
    </lineage>
</organism>
<evidence type="ECO:0000256" key="2">
    <source>
        <dbReference type="ARBA" id="ARBA00022737"/>
    </source>
</evidence>
<protein>
    <recommendedName>
        <fullName evidence="7">C2H2-type domain-containing protein</fullName>
    </recommendedName>
</protein>
<keyword evidence="4" id="KW-0862">Zinc</keyword>
<feature type="domain" description="C2H2-type" evidence="7">
    <location>
        <begin position="78"/>
        <end position="107"/>
    </location>
</feature>